<reference evidence="1" key="1">
    <citation type="submission" date="2018-05" db="EMBL/GenBank/DDBJ databases">
        <authorList>
            <person name="Lanie J.A."/>
            <person name="Ng W.-L."/>
            <person name="Kazmierczak K.M."/>
            <person name="Andrzejewski T.M."/>
            <person name="Davidsen T.M."/>
            <person name="Wayne K.J."/>
            <person name="Tettelin H."/>
            <person name="Glass J.I."/>
            <person name="Rusch D."/>
            <person name="Podicherti R."/>
            <person name="Tsui H.-C.T."/>
            <person name="Winkler M.E."/>
        </authorList>
    </citation>
    <scope>NUCLEOTIDE SEQUENCE</scope>
</reference>
<evidence type="ECO:0000313" key="1">
    <source>
        <dbReference type="EMBL" id="SVD11476.1"/>
    </source>
</evidence>
<feature type="non-terminal residue" evidence="1">
    <location>
        <position position="40"/>
    </location>
</feature>
<dbReference type="AlphaFoldDB" id="A0A382SNS0"/>
<sequence>MGAQPTSSKKLSLDDPLQFIKGVGPKRADLLKKINLETVS</sequence>
<accession>A0A382SNS0</accession>
<dbReference type="InterPro" id="IPR012340">
    <property type="entry name" value="NA-bd_OB-fold"/>
</dbReference>
<dbReference type="SUPFAM" id="SSF50249">
    <property type="entry name" value="Nucleic acid-binding proteins"/>
    <property type="match status" value="1"/>
</dbReference>
<proteinExistence type="predicted"/>
<name>A0A382SNS0_9ZZZZ</name>
<protein>
    <submittedName>
        <fullName evidence="1">Uncharacterized protein</fullName>
    </submittedName>
</protein>
<organism evidence="1">
    <name type="scientific">marine metagenome</name>
    <dbReference type="NCBI Taxonomy" id="408172"/>
    <lineage>
        <taxon>unclassified sequences</taxon>
        <taxon>metagenomes</taxon>
        <taxon>ecological metagenomes</taxon>
    </lineage>
</organism>
<gene>
    <name evidence="1" type="ORF">METZ01_LOCUS364330</name>
</gene>
<dbReference type="EMBL" id="UINC01130423">
    <property type="protein sequence ID" value="SVD11476.1"/>
    <property type="molecule type" value="Genomic_DNA"/>
</dbReference>